<keyword evidence="1" id="KW-1133">Transmembrane helix</keyword>
<sequence>MTPAAHFTFDPDALITLLVVGFLIATTWATDRVTKRRKREGER</sequence>
<keyword evidence="1" id="KW-0472">Membrane</keyword>
<proteinExistence type="predicted"/>
<accession>A0AAU8FY66</accession>
<keyword evidence="1" id="KW-0812">Transmembrane</keyword>
<organism evidence="2">
    <name type="scientific">Cellulosimicrobium sp. ES-005</name>
    <dbReference type="NCBI Taxonomy" id="3163031"/>
    <lineage>
        <taxon>Bacteria</taxon>
        <taxon>Bacillati</taxon>
        <taxon>Actinomycetota</taxon>
        <taxon>Actinomycetes</taxon>
        <taxon>Micrococcales</taxon>
        <taxon>Promicromonosporaceae</taxon>
        <taxon>Cellulosimicrobium</taxon>
    </lineage>
</organism>
<name>A0AAU8FY66_9MICO</name>
<dbReference type="AlphaFoldDB" id="A0AAU8FY66"/>
<evidence type="ECO:0000256" key="1">
    <source>
        <dbReference type="SAM" id="Phobius"/>
    </source>
</evidence>
<evidence type="ECO:0000313" key="2">
    <source>
        <dbReference type="EMBL" id="XCH29344.1"/>
    </source>
</evidence>
<dbReference type="RefSeq" id="WP_353707642.1">
    <property type="nucleotide sequence ID" value="NZ_CP159290.1"/>
</dbReference>
<dbReference type="EMBL" id="CP159290">
    <property type="protein sequence ID" value="XCH29344.1"/>
    <property type="molecule type" value="Genomic_DNA"/>
</dbReference>
<feature type="transmembrane region" description="Helical" evidence="1">
    <location>
        <begin position="13"/>
        <end position="30"/>
    </location>
</feature>
<gene>
    <name evidence="2" type="ORF">ABRQ22_17425</name>
</gene>
<reference evidence="2" key="1">
    <citation type="submission" date="2024-06" db="EMBL/GenBank/DDBJ databases">
        <title>Complete genome sequence of the cellulolytic actinobacterium, Cellulosimicrobium ES-005.</title>
        <authorList>
            <person name="Matthews C.T."/>
            <person name="Underwood K.D."/>
            <person name="Ghanchi K.M."/>
            <person name="Fields S.D."/>
            <person name="Gardner S.G."/>
        </authorList>
    </citation>
    <scope>NUCLEOTIDE SEQUENCE</scope>
    <source>
        <strain evidence="2">ES-005</strain>
    </source>
</reference>
<protein>
    <submittedName>
        <fullName evidence="2">Uncharacterized protein</fullName>
    </submittedName>
</protein>